<dbReference type="OMA" id="HEFWADI"/>
<protein>
    <recommendedName>
        <fullName evidence="9">Myb-like domain-containing protein</fullName>
    </recommendedName>
</protein>
<evidence type="ECO:0000256" key="3">
    <source>
        <dbReference type="ARBA" id="ARBA00023242"/>
    </source>
</evidence>
<feature type="compositionally biased region" description="Acidic residues" evidence="4">
    <location>
        <begin position="553"/>
        <end position="562"/>
    </location>
</feature>
<feature type="compositionally biased region" description="Basic and acidic residues" evidence="4">
    <location>
        <begin position="571"/>
        <end position="601"/>
    </location>
</feature>
<feature type="compositionally biased region" description="Acidic residues" evidence="4">
    <location>
        <begin position="422"/>
        <end position="431"/>
    </location>
</feature>
<evidence type="ECO:0000256" key="1">
    <source>
        <dbReference type="ARBA" id="ARBA00004123"/>
    </source>
</evidence>
<dbReference type="GO" id="GO:0000976">
    <property type="term" value="F:transcription cis-regulatory region binding"/>
    <property type="evidence" value="ECO:0007669"/>
    <property type="project" value="TreeGrafter"/>
</dbReference>
<dbReference type="EMBL" id="MDYL01000002">
    <property type="protein sequence ID" value="OQD77783.1"/>
    <property type="molecule type" value="Genomic_DNA"/>
</dbReference>
<dbReference type="OrthoDB" id="39591at2759"/>
<name>A0A1V6PLK1_PENDC</name>
<evidence type="ECO:0000256" key="2">
    <source>
        <dbReference type="ARBA" id="ARBA00023125"/>
    </source>
</evidence>
<proteinExistence type="predicted"/>
<feature type="region of interest" description="Disordered" evidence="4">
    <location>
        <begin position="1"/>
        <end position="173"/>
    </location>
</feature>
<evidence type="ECO:0000259" key="5">
    <source>
        <dbReference type="PROSITE" id="PS50090"/>
    </source>
</evidence>
<keyword evidence="2" id="KW-0238">DNA-binding</keyword>
<dbReference type="GO" id="GO:0005634">
    <property type="term" value="C:nucleus"/>
    <property type="evidence" value="ECO:0007669"/>
    <property type="project" value="UniProtKB-SubCell"/>
</dbReference>
<dbReference type="STRING" id="69771.A0A1V6PLK1"/>
<dbReference type="Pfam" id="PF13921">
    <property type="entry name" value="Myb_DNA-bind_6"/>
    <property type="match status" value="1"/>
</dbReference>
<keyword evidence="8" id="KW-1185">Reference proteome</keyword>
<dbReference type="GO" id="GO:0003700">
    <property type="term" value="F:DNA-binding transcription factor activity"/>
    <property type="evidence" value="ECO:0007669"/>
    <property type="project" value="TreeGrafter"/>
</dbReference>
<feature type="compositionally biased region" description="Basic residues" evidence="4">
    <location>
        <begin position="81"/>
        <end position="90"/>
    </location>
</feature>
<evidence type="ECO:0000313" key="8">
    <source>
        <dbReference type="Proteomes" id="UP000191522"/>
    </source>
</evidence>
<dbReference type="SUPFAM" id="SSF46689">
    <property type="entry name" value="Homeodomain-like"/>
    <property type="match status" value="1"/>
</dbReference>
<dbReference type="InterPro" id="IPR017930">
    <property type="entry name" value="Myb_dom"/>
</dbReference>
<accession>A0A1V6PLK1</accession>
<feature type="compositionally biased region" description="Basic residues" evidence="4">
    <location>
        <begin position="537"/>
        <end position="549"/>
    </location>
</feature>
<evidence type="ECO:0008006" key="9">
    <source>
        <dbReference type="Google" id="ProtNLM"/>
    </source>
</evidence>
<feature type="compositionally biased region" description="Polar residues" evidence="4">
    <location>
        <begin position="140"/>
        <end position="153"/>
    </location>
</feature>
<feature type="compositionally biased region" description="Basic and acidic residues" evidence="4">
    <location>
        <begin position="664"/>
        <end position="676"/>
    </location>
</feature>
<keyword evidence="3" id="KW-0539">Nucleus</keyword>
<feature type="compositionally biased region" description="Acidic residues" evidence="4">
    <location>
        <begin position="477"/>
        <end position="487"/>
    </location>
</feature>
<feature type="compositionally biased region" description="Basic and acidic residues" evidence="4">
    <location>
        <begin position="520"/>
        <end position="536"/>
    </location>
</feature>
<dbReference type="PROSITE" id="PS51294">
    <property type="entry name" value="HTH_MYB"/>
    <property type="match status" value="1"/>
</dbReference>
<sequence length="705" mass="79706">MAHDSSSGPHGLGESHSAVAESSNPQSTMDGMKKKKKSRKSKHKERSPPSAPSNGIESAPTRDEDQSRPSKRKHDSDPERKNKKKKKHHAAKDEIAEAPRAVAEDGPEQQTSSQPEISPEKPRQTVQNGVEEANPVAPTSKPQTVDYPTTGELNSKGKPKKMRGSRPGGKNNLKVGFFTPDEVEKLEKFKVDFCNTHGLRSETFNEMVQHSEREGAEFPCLTSIATKHEFWADIYATLPDRDRRSLYRFMRRHFQVTTQKAHEWTAEQDEELVSLMKQYPAKYTYIGKILGRSDDDVTQRWKNRLEHREIMNRGAWNVDELRAFMKTLQEIYEAYAIVNPAGVGKDVYAMDEKVIAWGVVSDSMQNRRSRQQCADKWRKIRRNVMAQRANGNPDAVFDVEEAAKKMSRWQVRSGGPKSQEFVTEDEEDGPGEEPMATSTPKPALKYGLADQQKMMALASEAANGTSPKGSPAPQPEVDVDTDAEPEPEVTYQSEEPSTPAASNAIHTPSGPPTPLSAGSDQKRDPNRMARIEEKIRKANKSKSSKKRRHSEAEAEPEPEPGPEPEASPLKEQSEKEQRRERKRIRREEKRQRELERERIEAEEAEVVKTPAKESGLVEKVKVKKHRKSHDGSDVVAAIPAATPEKEKKKRKSDMVPGATVESPESLKKHEKDEKEKKREKKEKKEKKKKEKEKEKEKKQKNQAAP</sequence>
<gene>
    <name evidence="7" type="ORF">PENDEC_c002G03294</name>
</gene>
<comment type="caution">
    <text evidence="7">The sequence shown here is derived from an EMBL/GenBank/DDBJ whole genome shotgun (WGS) entry which is preliminary data.</text>
</comment>
<evidence type="ECO:0000256" key="4">
    <source>
        <dbReference type="SAM" id="MobiDB-lite"/>
    </source>
</evidence>
<dbReference type="PANTHER" id="PTHR46380:SF2">
    <property type="entry name" value="CYCLIN-D-BINDING MYB-LIKE TRANSCRIPTION FACTOR 1"/>
    <property type="match status" value="1"/>
</dbReference>
<evidence type="ECO:0000313" key="7">
    <source>
        <dbReference type="EMBL" id="OQD77783.1"/>
    </source>
</evidence>
<feature type="region of interest" description="Disordered" evidence="4">
    <location>
        <begin position="454"/>
        <end position="705"/>
    </location>
</feature>
<feature type="region of interest" description="Disordered" evidence="4">
    <location>
        <begin position="407"/>
        <end position="442"/>
    </location>
</feature>
<dbReference type="InterPro" id="IPR051651">
    <property type="entry name" value="DMTF1_DNA-bind_reg"/>
</dbReference>
<comment type="subcellular location">
    <subcellularLocation>
        <location evidence="1">Nucleus</location>
    </subcellularLocation>
</comment>
<feature type="compositionally biased region" description="Basic residues" evidence="4">
    <location>
        <begin position="677"/>
        <end position="690"/>
    </location>
</feature>
<dbReference type="PROSITE" id="PS50090">
    <property type="entry name" value="MYB_LIKE"/>
    <property type="match status" value="2"/>
</dbReference>
<dbReference type="Gene3D" id="1.10.10.60">
    <property type="entry name" value="Homeodomain-like"/>
    <property type="match status" value="1"/>
</dbReference>
<feature type="domain" description="HTH myb-type" evidence="6">
    <location>
        <begin position="264"/>
        <end position="309"/>
    </location>
</feature>
<evidence type="ECO:0000259" key="6">
    <source>
        <dbReference type="PROSITE" id="PS51294"/>
    </source>
</evidence>
<reference evidence="8" key="1">
    <citation type="journal article" date="2017" name="Nat. Microbiol.">
        <title>Global analysis of biosynthetic gene clusters reveals vast potential of secondary metabolite production in Penicillium species.</title>
        <authorList>
            <person name="Nielsen J.C."/>
            <person name="Grijseels S."/>
            <person name="Prigent S."/>
            <person name="Ji B."/>
            <person name="Dainat J."/>
            <person name="Nielsen K.F."/>
            <person name="Frisvad J.C."/>
            <person name="Workman M."/>
            <person name="Nielsen J."/>
        </authorList>
    </citation>
    <scope>NUCLEOTIDE SEQUENCE [LARGE SCALE GENOMIC DNA]</scope>
    <source>
        <strain evidence="8">IBT 11843</strain>
    </source>
</reference>
<dbReference type="PANTHER" id="PTHR46380">
    <property type="entry name" value="CYCLIN-D-BINDING MYB-LIKE TRANSCRIPTION FACTOR 1"/>
    <property type="match status" value="1"/>
</dbReference>
<feature type="domain" description="Myb-like" evidence="5">
    <location>
        <begin position="264"/>
        <end position="305"/>
    </location>
</feature>
<dbReference type="InterPro" id="IPR009057">
    <property type="entry name" value="Homeodomain-like_sf"/>
</dbReference>
<feature type="compositionally biased region" description="Basic and acidic residues" evidence="4">
    <location>
        <begin position="60"/>
        <end position="80"/>
    </location>
</feature>
<feature type="compositionally biased region" description="Basic residues" evidence="4">
    <location>
        <begin position="33"/>
        <end position="45"/>
    </location>
</feature>
<dbReference type="SMART" id="SM00717">
    <property type="entry name" value="SANT"/>
    <property type="match status" value="3"/>
</dbReference>
<feature type="domain" description="Myb-like" evidence="5">
    <location>
        <begin position="308"/>
        <end position="381"/>
    </location>
</feature>
<dbReference type="AlphaFoldDB" id="A0A1V6PLK1"/>
<feature type="compositionally biased region" description="Polar residues" evidence="4">
    <location>
        <begin position="490"/>
        <end position="506"/>
    </location>
</feature>
<dbReference type="InterPro" id="IPR001005">
    <property type="entry name" value="SANT/Myb"/>
</dbReference>
<organism evidence="7 8">
    <name type="scientific">Penicillium decumbens</name>
    <dbReference type="NCBI Taxonomy" id="69771"/>
    <lineage>
        <taxon>Eukaryota</taxon>
        <taxon>Fungi</taxon>
        <taxon>Dikarya</taxon>
        <taxon>Ascomycota</taxon>
        <taxon>Pezizomycotina</taxon>
        <taxon>Eurotiomycetes</taxon>
        <taxon>Eurotiomycetidae</taxon>
        <taxon>Eurotiales</taxon>
        <taxon>Aspergillaceae</taxon>
        <taxon>Penicillium</taxon>
    </lineage>
</organism>
<dbReference type="Proteomes" id="UP000191522">
    <property type="component" value="Unassembled WGS sequence"/>
</dbReference>
<feature type="compositionally biased region" description="Polar residues" evidence="4">
    <location>
        <begin position="20"/>
        <end position="29"/>
    </location>
</feature>